<dbReference type="Proteomes" id="UP000640274">
    <property type="component" value="Unassembled WGS sequence"/>
</dbReference>
<dbReference type="RefSeq" id="WP_199019374.1">
    <property type="nucleotide sequence ID" value="NZ_JAELUP010000056.1"/>
</dbReference>
<sequence>MNTLNEIQIAVMKEFPMLENKLEELLKSGEYRIVSFQYDNVSTANHETVKITLKKGYERFLLTQGKGHYAGGYSHGVFGREGERGELF</sequence>
<reference evidence="1" key="1">
    <citation type="submission" date="2020-12" db="EMBL/GenBank/DDBJ databases">
        <authorList>
            <person name="Huq M.A."/>
        </authorList>
    </citation>
    <scope>NUCLEOTIDE SEQUENCE</scope>
    <source>
        <strain evidence="1">MAHUQ-46</strain>
    </source>
</reference>
<dbReference type="EMBL" id="JAELUP010000056">
    <property type="protein sequence ID" value="MBJ6361822.1"/>
    <property type="molecule type" value="Genomic_DNA"/>
</dbReference>
<evidence type="ECO:0000313" key="1">
    <source>
        <dbReference type="EMBL" id="MBJ6361822.1"/>
    </source>
</evidence>
<organism evidence="1 2">
    <name type="scientific">Paenibacillus roseus</name>
    <dbReference type="NCBI Taxonomy" id="2798579"/>
    <lineage>
        <taxon>Bacteria</taxon>
        <taxon>Bacillati</taxon>
        <taxon>Bacillota</taxon>
        <taxon>Bacilli</taxon>
        <taxon>Bacillales</taxon>
        <taxon>Paenibacillaceae</taxon>
        <taxon>Paenibacillus</taxon>
    </lineage>
</organism>
<comment type="caution">
    <text evidence="1">The sequence shown here is derived from an EMBL/GenBank/DDBJ whole genome shotgun (WGS) entry which is preliminary data.</text>
</comment>
<gene>
    <name evidence="1" type="ORF">JFN88_11150</name>
</gene>
<name>A0A934J7H7_9BACL</name>
<dbReference type="AlphaFoldDB" id="A0A934J7H7"/>
<accession>A0A934J7H7</accession>
<evidence type="ECO:0000313" key="2">
    <source>
        <dbReference type="Proteomes" id="UP000640274"/>
    </source>
</evidence>
<protein>
    <submittedName>
        <fullName evidence="1">Uncharacterized protein</fullName>
    </submittedName>
</protein>
<keyword evidence="2" id="KW-1185">Reference proteome</keyword>
<proteinExistence type="predicted"/>